<keyword evidence="3" id="KW-1185">Reference proteome</keyword>
<comment type="similarity">
    <text evidence="1">Belongs to the glycine N-acyltransferase family.</text>
</comment>
<proteinExistence type="inferred from homology"/>
<sequence length="290" mass="33227">MLLTHHKDDDELRAIMYKYESDPIFYPIWHSIKFELEQAFPNTKLTLYSCQMGHSELFIAFKKNRITNDFFVLYCNGDLDAEGFNEALSELSQLHPWEKSTMFMGEERITKAASTYFTESHPSQATTPYPCKMYYMNREQMNSVLELKSPNLPPGYELGSADPAKDAEVITKTWRHAGQNEVEQTRAKLTHFPSSCVRYKDVPAGFEMIDPLGLLNHLFVLEQHRKKGLGNIIELDLAKKVIHSGFKVYKCVELFNTAVLAGSDRSPFWSTARNNDGSDAIYVFLAVVKE</sequence>
<dbReference type="InterPro" id="IPR016181">
    <property type="entry name" value="Acyl_CoA_acyltransferase"/>
</dbReference>
<dbReference type="PANTHER" id="PTHR15298">
    <property type="entry name" value="L-COA N-ACYLTRANSFERASE-RELATED"/>
    <property type="match status" value="1"/>
</dbReference>
<dbReference type="STRING" id="29170.A0A368G917"/>
<keyword evidence="1" id="KW-0808">Transferase</keyword>
<dbReference type="EMBL" id="JOJR01000260">
    <property type="protein sequence ID" value="RCN40904.1"/>
    <property type="molecule type" value="Genomic_DNA"/>
</dbReference>
<accession>A0A368G917</accession>
<organism evidence="2 3">
    <name type="scientific">Ancylostoma caninum</name>
    <name type="common">Dog hookworm</name>
    <dbReference type="NCBI Taxonomy" id="29170"/>
    <lineage>
        <taxon>Eukaryota</taxon>
        <taxon>Metazoa</taxon>
        <taxon>Ecdysozoa</taxon>
        <taxon>Nematoda</taxon>
        <taxon>Chromadorea</taxon>
        <taxon>Rhabditida</taxon>
        <taxon>Rhabditina</taxon>
        <taxon>Rhabditomorpha</taxon>
        <taxon>Strongyloidea</taxon>
        <taxon>Ancylostomatidae</taxon>
        <taxon>Ancylostomatinae</taxon>
        <taxon>Ancylostoma</taxon>
    </lineage>
</organism>
<keyword evidence="1" id="KW-0012">Acyltransferase</keyword>
<dbReference type="SUPFAM" id="SSF55729">
    <property type="entry name" value="Acyl-CoA N-acyltransferases (Nat)"/>
    <property type="match status" value="1"/>
</dbReference>
<dbReference type="Proteomes" id="UP000252519">
    <property type="component" value="Unassembled WGS sequence"/>
</dbReference>
<dbReference type="GO" id="GO:0047961">
    <property type="term" value="F:glycine N-acyltransferase activity"/>
    <property type="evidence" value="ECO:0007669"/>
    <property type="project" value="InterPro"/>
</dbReference>
<dbReference type="Gene3D" id="3.40.630.30">
    <property type="match status" value="1"/>
</dbReference>
<dbReference type="EC" id="2.3.1.-" evidence="1"/>
<dbReference type="InterPro" id="IPR010313">
    <property type="entry name" value="Glycine_N-acyltransferase"/>
</dbReference>
<reference evidence="2 3" key="1">
    <citation type="submission" date="2014-10" db="EMBL/GenBank/DDBJ databases">
        <title>Draft genome of the hookworm Ancylostoma caninum.</title>
        <authorList>
            <person name="Mitreva M."/>
        </authorList>
    </citation>
    <scope>NUCLEOTIDE SEQUENCE [LARGE SCALE GENOMIC DNA]</scope>
    <source>
        <strain evidence="2 3">Baltimore</strain>
    </source>
</reference>
<dbReference type="GO" id="GO:0005739">
    <property type="term" value="C:mitochondrion"/>
    <property type="evidence" value="ECO:0007669"/>
    <property type="project" value="InterPro"/>
</dbReference>
<evidence type="ECO:0000313" key="3">
    <source>
        <dbReference type="Proteomes" id="UP000252519"/>
    </source>
</evidence>
<dbReference type="OrthoDB" id="5778665at2759"/>
<name>A0A368G917_ANCCA</name>
<protein>
    <recommendedName>
        <fullName evidence="1">Glycine N-acyltransferase-like protein</fullName>
        <ecNumber evidence="1">2.3.1.-</ecNumber>
    </recommendedName>
</protein>
<evidence type="ECO:0000313" key="2">
    <source>
        <dbReference type="EMBL" id="RCN40904.1"/>
    </source>
</evidence>
<gene>
    <name evidence="2" type="ORF">ANCCAN_13171</name>
</gene>
<dbReference type="PANTHER" id="PTHR15298:SF1">
    <property type="entry name" value="GLYCINE N-ACYLTRANSFERASE-LIKE PROTEIN"/>
    <property type="match status" value="1"/>
</dbReference>
<dbReference type="AlphaFoldDB" id="A0A368G917"/>
<evidence type="ECO:0000256" key="1">
    <source>
        <dbReference type="RuleBase" id="RU368002"/>
    </source>
</evidence>
<comment type="caution">
    <text evidence="2">The sequence shown here is derived from an EMBL/GenBank/DDBJ whole genome shotgun (WGS) entry which is preliminary data.</text>
</comment>